<proteinExistence type="predicted"/>
<evidence type="ECO:0008006" key="2">
    <source>
        <dbReference type="Google" id="ProtNLM"/>
    </source>
</evidence>
<gene>
    <name evidence="1" type="ORF">METZ01_LOCUS436932</name>
</gene>
<protein>
    <recommendedName>
        <fullName evidence="2">Autotransporter outer membrane beta-barrel domain-containing protein</fullName>
    </recommendedName>
</protein>
<dbReference type="AlphaFoldDB" id="A0A382YNI6"/>
<evidence type="ECO:0000313" key="1">
    <source>
        <dbReference type="EMBL" id="SVD84078.1"/>
    </source>
</evidence>
<sequence>ATGSTALTVQSDAGRGIFVDSNLAAGGYSLEIDSEQTTANTAKIAAVSTSGTTLEVSSVGVLTGKVVDITADAATTGKGINMSMDGLTTGSALYIDSDASNTSTRNLVEIINNNTAATGATALKVQQDSSGDAIVCQGGNIRVTKGGSAYQTSLHHAWVMSG</sequence>
<reference evidence="1" key="1">
    <citation type="submission" date="2018-05" db="EMBL/GenBank/DDBJ databases">
        <authorList>
            <person name="Lanie J.A."/>
            <person name="Ng W.-L."/>
            <person name="Kazmierczak K.M."/>
            <person name="Andrzejewski T.M."/>
            <person name="Davidsen T.M."/>
            <person name="Wayne K.J."/>
            <person name="Tettelin H."/>
            <person name="Glass J.I."/>
            <person name="Rusch D."/>
            <person name="Podicherti R."/>
            <person name="Tsui H.-C.T."/>
            <person name="Winkler M.E."/>
        </authorList>
    </citation>
    <scope>NUCLEOTIDE SEQUENCE</scope>
</reference>
<feature type="non-terminal residue" evidence="1">
    <location>
        <position position="1"/>
    </location>
</feature>
<dbReference type="EMBL" id="UINC01176786">
    <property type="protein sequence ID" value="SVD84078.1"/>
    <property type="molecule type" value="Genomic_DNA"/>
</dbReference>
<name>A0A382YNI6_9ZZZZ</name>
<organism evidence="1">
    <name type="scientific">marine metagenome</name>
    <dbReference type="NCBI Taxonomy" id="408172"/>
    <lineage>
        <taxon>unclassified sequences</taxon>
        <taxon>metagenomes</taxon>
        <taxon>ecological metagenomes</taxon>
    </lineage>
</organism>
<accession>A0A382YNI6</accession>